<dbReference type="GO" id="GO:0000160">
    <property type="term" value="P:phosphorelay signal transduction system"/>
    <property type="evidence" value="ECO:0007669"/>
    <property type="project" value="InterPro"/>
</dbReference>
<keyword evidence="1 2" id="KW-0597">Phosphoprotein</keyword>
<evidence type="ECO:0000256" key="1">
    <source>
        <dbReference type="ARBA" id="ARBA00022553"/>
    </source>
</evidence>
<evidence type="ECO:0000313" key="5">
    <source>
        <dbReference type="Proteomes" id="UP000287188"/>
    </source>
</evidence>
<dbReference type="PROSITE" id="PS50110">
    <property type="entry name" value="RESPONSE_REGULATORY"/>
    <property type="match status" value="1"/>
</dbReference>
<name>A0A402AHJ7_9CHLR</name>
<gene>
    <name evidence="4" type="ORF">KDK_23350</name>
</gene>
<dbReference type="InterPro" id="IPR011006">
    <property type="entry name" value="CheY-like_superfamily"/>
</dbReference>
<dbReference type="PANTHER" id="PTHR44591">
    <property type="entry name" value="STRESS RESPONSE REGULATOR PROTEIN 1"/>
    <property type="match status" value="1"/>
</dbReference>
<dbReference type="SUPFAM" id="SSF52172">
    <property type="entry name" value="CheY-like"/>
    <property type="match status" value="1"/>
</dbReference>
<protein>
    <recommendedName>
        <fullName evidence="3">Response regulatory domain-containing protein</fullName>
    </recommendedName>
</protein>
<dbReference type="EMBL" id="BIFS01000001">
    <property type="protein sequence ID" value="GCE18535.1"/>
    <property type="molecule type" value="Genomic_DNA"/>
</dbReference>
<dbReference type="InterPro" id="IPR050595">
    <property type="entry name" value="Bact_response_regulator"/>
</dbReference>
<dbReference type="Gene3D" id="3.40.50.2300">
    <property type="match status" value="1"/>
</dbReference>
<reference evidence="5" key="1">
    <citation type="submission" date="2018-12" db="EMBL/GenBank/DDBJ databases">
        <title>Tengunoibacter tsumagoiensis gen. nov., sp. nov., Dictyobacter kobayashii sp. nov., D. alpinus sp. nov., and D. joshuensis sp. nov. and description of Dictyobacteraceae fam. nov. within the order Ktedonobacterales isolated from Tengu-no-mugimeshi.</title>
        <authorList>
            <person name="Wang C.M."/>
            <person name="Zheng Y."/>
            <person name="Sakai Y."/>
            <person name="Toyoda A."/>
            <person name="Minakuchi Y."/>
            <person name="Abe K."/>
            <person name="Yokota A."/>
            <person name="Yabe S."/>
        </authorList>
    </citation>
    <scope>NUCLEOTIDE SEQUENCE [LARGE SCALE GENOMIC DNA]</scope>
    <source>
        <strain evidence="5">Uno11</strain>
    </source>
</reference>
<evidence type="ECO:0000256" key="2">
    <source>
        <dbReference type="PROSITE-ProRule" id="PRU00169"/>
    </source>
</evidence>
<dbReference type="InterPro" id="IPR001789">
    <property type="entry name" value="Sig_transdc_resp-reg_receiver"/>
</dbReference>
<feature type="domain" description="Response regulatory" evidence="3">
    <location>
        <begin position="1"/>
        <end position="109"/>
    </location>
</feature>
<accession>A0A402AHJ7</accession>
<dbReference type="PANTHER" id="PTHR44591:SF3">
    <property type="entry name" value="RESPONSE REGULATORY DOMAIN-CONTAINING PROTEIN"/>
    <property type="match status" value="1"/>
</dbReference>
<sequence>MRRVLEDEQYQVSILQEGKDAFATVKSMIPDLLILDLKLGDMSGQDVLKQIKSDTTTADVPVIVYTAAVLEAEEVSRSIESQPQFYNDVHLLRKPFELTALLDKVEELLDNPGHA</sequence>
<evidence type="ECO:0000259" key="3">
    <source>
        <dbReference type="PROSITE" id="PS50110"/>
    </source>
</evidence>
<dbReference type="Pfam" id="PF00072">
    <property type="entry name" value="Response_reg"/>
    <property type="match status" value="1"/>
</dbReference>
<evidence type="ECO:0000313" key="4">
    <source>
        <dbReference type="EMBL" id="GCE18535.1"/>
    </source>
</evidence>
<keyword evidence="5" id="KW-1185">Reference proteome</keyword>
<dbReference type="Proteomes" id="UP000287188">
    <property type="component" value="Unassembled WGS sequence"/>
</dbReference>
<proteinExistence type="predicted"/>
<dbReference type="AlphaFoldDB" id="A0A402AHJ7"/>
<comment type="caution">
    <text evidence="4">The sequence shown here is derived from an EMBL/GenBank/DDBJ whole genome shotgun (WGS) entry which is preliminary data.</text>
</comment>
<organism evidence="4 5">
    <name type="scientific">Dictyobacter kobayashii</name>
    <dbReference type="NCBI Taxonomy" id="2014872"/>
    <lineage>
        <taxon>Bacteria</taxon>
        <taxon>Bacillati</taxon>
        <taxon>Chloroflexota</taxon>
        <taxon>Ktedonobacteria</taxon>
        <taxon>Ktedonobacterales</taxon>
        <taxon>Dictyobacteraceae</taxon>
        <taxon>Dictyobacter</taxon>
    </lineage>
</organism>
<feature type="modified residue" description="4-aspartylphosphate" evidence="2">
    <location>
        <position position="36"/>
    </location>
</feature>